<gene>
    <name evidence="1" type="ORF">GMES_1111</name>
</gene>
<reference evidence="1 2" key="1">
    <citation type="journal article" date="2017" name="Antonie Van Leeuwenhoek">
        <title>Rhizobium rhizosphaerae sp. nov., a novel species isolated from rice rhizosphere.</title>
        <authorList>
            <person name="Zhao J.J."/>
            <person name="Zhang J."/>
            <person name="Zhang R.J."/>
            <person name="Zhang C.W."/>
            <person name="Yin H.Q."/>
            <person name="Zhang X.X."/>
        </authorList>
    </citation>
    <scope>NUCLEOTIDE SEQUENCE [LARGE SCALE GENOMIC DNA]</scope>
    <source>
        <strain evidence="1 2">KMM 241</strain>
    </source>
</reference>
<dbReference type="AlphaFoldDB" id="K6ZJ54"/>
<sequence>MLFLINVAIYVLVGKNIDEQYLVNLFLYRSVSYFGSI</sequence>
<evidence type="ECO:0000313" key="1">
    <source>
        <dbReference type="EMBL" id="GAC23410.1"/>
    </source>
</evidence>
<comment type="caution">
    <text evidence="1">The sequence shown here is derived from an EMBL/GenBank/DDBJ whole genome shotgun (WGS) entry which is preliminary data.</text>
</comment>
<protein>
    <submittedName>
        <fullName evidence="1">Uncharacterized protein</fullName>
    </submittedName>
</protein>
<name>K6ZJ54_9ALTE</name>
<dbReference type="EMBL" id="BAEP01000023">
    <property type="protein sequence ID" value="GAC23410.1"/>
    <property type="molecule type" value="Genomic_DNA"/>
</dbReference>
<dbReference type="Proteomes" id="UP000006263">
    <property type="component" value="Unassembled WGS sequence"/>
</dbReference>
<proteinExistence type="predicted"/>
<organism evidence="1 2">
    <name type="scientific">Paraglaciecola mesophila KMM 241</name>
    <dbReference type="NCBI Taxonomy" id="1128912"/>
    <lineage>
        <taxon>Bacteria</taxon>
        <taxon>Pseudomonadati</taxon>
        <taxon>Pseudomonadota</taxon>
        <taxon>Gammaproteobacteria</taxon>
        <taxon>Alteromonadales</taxon>
        <taxon>Alteromonadaceae</taxon>
        <taxon>Paraglaciecola</taxon>
    </lineage>
</organism>
<evidence type="ECO:0000313" key="2">
    <source>
        <dbReference type="Proteomes" id="UP000006263"/>
    </source>
</evidence>
<accession>K6ZJ54</accession>